<protein>
    <submittedName>
        <fullName evidence="2">Uncharacterized protein</fullName>
    </submittedName>
</protein>
<dbReference type="Proteomes" id="UP000315395">
    <property type="component" value="Chromosome"/>
</dbReference>
<accession>A0A516G7A3</accession>
<organism evidence="2 3">
    <name type="scientific">Ornithinimicrobium ciconiae</name>
    <dbReference type="NCBI Taxonomy" id="2594265"/>
    <lineage>
        <taxon>Bacteria</taxon>
        <taxon>Bacillati</taxon>
        <taxon>Actinomycetota</taxon>
        <taxon>Actinomycetes</taxon>
        <taxon>Micrococcales</taxon>
        <taxon>Ornithinimicrobiaceae</taxon>
        <taxon>Ornithinimicrobium</taxon>
    </lineage>
</organism>
<proteinExistence type="predicted"/>
<evidence type="ECO:0000313" key="3">
    <source>
        <dbReference type="Proteomes" id="UP000315395"/>
    </source>
</evidence>
<keyword evidence="3" id="KW-1185">Reference proteome</keyword>
<dbReference type="AlphaFoldDB" id="A0A516G7A3"/>
<dbReference type="RefSeq" id="WP_143782061.1">
    <property type="nucleotide sequence ID" value="NZ_CP041616.1"/>
</dbReference>
<dbReference type="EMBL" id="CP041616">
    <property type="protein sequence ID" value="QDO87403.1"/>
    <property type="molecule type" value="Genomic_DNA"/>
</dbReference>
<dbReference type="OrthoDB" id="9998927at2"/>
<feature type="region of interest" description="Disordered" evidence="1">
    <location>
        <begin position="1"/>
        <end position="74"/>
    </location>
</feature>
<reference evidence="2 3" key="1">
    <citation type="submission" date="2019-07" db="EMBL/GenBank/DDBJ databases">
        <title>complete genome sequencing of Ornithinimicrobium sp. H23M54.</title>
        <authorList>
            <person name="Bae J.-W."/>
            <person name="Lee S.-Y."/>
        </authorList>
    </citation>
    <scope>NUCLEOTIDE SEQUENCE [LARGE SCALE GENOMIC DNA]</scope>
    <source>
        <strain evidence="2 3">H23M54</strain>
    </source>
</reference>
<evidence type="ECO:0000256" key="1">
    <source>
        <dbReference type="SAM" id="MobiDB-lite"/>
    </source>
</evidence>
<dbReference type="KEGG" id="orz:FNH13_02855"/>
<evidence type="ECO:0000313" key="2">
    <source>
        <dbReference type="EMBL" id="QDO87403.1"/>
    </source>
</evidence>
<sequence>MISEEPNGPEDHTRPLLADEPTPPGSDIAELVDAMEERVLHGEAEEAQEEKESTDASEEAPEPEDVDPSAGKPV</sequence>
<feature type="compositionally biased region" description="Acidic residues" evidence="1">
    <location>
        <begin position="55"/>
        <end position="67"/>
    </location>
</feature>
<gene>
    <name evidence="2" type="ORF">FNH13_02855</name>
</gene>
<name>A0A516G7A3_9MICO</name>
<feature type="compositionally biased region" description="Basic and acidic residues" evidence="1">
    <location>
        <begin position="35"/>
        <end position="54"/>
    </location>
</feature>